<proteinExistence type="predicted"/>
<dbReference type="Proteomes" id="UP000054937">
    <property type="component" value="Unassembled WGS sequence"/>
</dbReference>
<dbReference type="PANTHER" id="PTHR12459">
    <property type="entry name" value="TRANSMEMBRANE PROTEIN 135-RELATED"/>
    <property type="match status" value="1"/>
</dbReference>
<keyword evidence="1" id="KW-0472">Membrane</keyword>
<gene>
    <name evidence="2" type="ORF">PPERSA_03498</name>
</gene>
<keyword evidence="1" id="KW-0812">Transmembrane</keyword>
<comment type="caution">
    <text evidence="2">The sequence shown here is derived from an EMBL/GenBank/DDBJ whole genome shotgun (WGS) entry which is preliminary data.</text>
</comment>
<evidence type="ECO:0000313" key="2">
    <source>
        <dbReference type="EMBL" id="KRW99697.1"/>
    </source>
</evidence>
<dbReference type="PANTHER" id="PTHR12459:SF15">
    <property type="entry name" value="TRANSMEMBRANE PROTEIN 135"/>
    <property type="match status" value="1"/>
</dbReference>
<sequence>MGKEIPEHLQEQIINGAFLDCKDFHEGTCLQEAIIRYVTVCKNSYKYYIPIHLIPLLIFKRKQLRNEPIKTLKKASWNYFKSLMFMASYVATLKYMLCKTKNFRHKIDGWNPAISAFFAGLSVAWEAESRRSEIALFIMPRFFETLWNFMKRRNIVKPIPGGELLIFAFAMGIINYFYQMEQDAIKKTYLGLFKRFWGQN</sequence>
<evidence type="ECO:0000256" key="1">
    <source>
        <dbReference type="SAM" id="Phobius"/>
    </source>
</evidence>
<accession>A0A0V0QC12</accession>
<reference evidence="2 3" key="1">
    <citation type="journal article" date="2015" name="Sci. Rep.">
        <title>Genome of the facultative scuticociliatosis pathogen Pseudocohnilembus persalinus provides insight into its virulence through horizontal gene transfer.</title>
        <authorList>
            <person name="Xiong J."/>
            <person name="Wang G."/>
            <person name="Cheng J."/>
            <person name="Tian M."/>
            <person name="Pan X."/>
            <person name="Warren A."/>
            <person name="Jiang C."/>
            <person name="Yuan D."/>
            <person name="Miao W."/>
        </authorList>
    </citation>
    <scope>NUCLEOTIDE SEQUENCE [LARGE SCALE GENOMIC DNA]</scope>
    <source>
        <strain evidence="2">36N120E</strain>
    </source>
</reference>
<feature type="transmembrane region" description="Helical" evidence="1">
    <location>
        <begin position="159"/>
        <end position="178"/>
    </location>
</feature>
<dbReference type="EMBL" id="LDAU01000205">
    <property type="protein sequence ID" value="KRW99697.1"/>
    <property type="molecule type" value="Genomic_DNA"/>
</dbReference>
<dbReference type="InParanoid" id="A0A0V0QC12"/>
<name>A0A0V0QC12_PSEPJ</name>
<keyword evidence="1" id="KW-1133">Transmembrane helix</keyword>
<dbReference type="OrthoDB" id="291792at2759"/>
<dbReference type="OMA" id="IMCAIQH"/>
<evidence type="ECO:0000313" key="3">
    <source>
        <dbReference type="Proteomes" id="UP000054937"/>
    </source>
</evidence>
<keyword evidence="3" id="KW-1185">Reference proteome</keyword>
<evidence type="ECO:0008006" key="4">
    <source>
        <dbReference type="Google" id="ProtNLM"/>
    </source>
</evidence>
<organism evidence="2 3">
    <name type="scientific">Pseudocohnilembus persalinus</name>
    <name type="common">Ciliate</name>
    <dbReference type="NCBI Taxonomy" id="266149"/>
    <lineage>
        <taxon>Eukaryota</taxon>
        <taxon>Sar</taxon>
        <taxon>Alveolata</taxon>
        <taxon>Ciliophora</taxon>
        <taxon>Intramacronucleata</taxon>
        <taxon>Oligohymenophorea</taxon>
        <taxon>Scuticociliatia</taxon>
        <taxon>Philasterida</taxon>
        <taxon>Pseudocohnilembidae</taxon>
        <taxon>Pseudocohnilembus</taxon>
    </lineage>
</organism>
<dbReference type="AlphaFoldDB" id="A0A0V0QC12"/>
<dbReference type="InterPro" id="IPR026749">
    <property type="entry name" value="Tmem135"/>
</dbReference>
<protein>
    <recommendedName>
        <fullName evidence="4">Transmembrane protein 135 N-terminal domain-containing protein</fullName>
    </recommendedName>
</protein>